<sequence length="281" mass="31380">MPKVWIDAGHGGHDPGALGRRNLKEKDVALNVSLKTGEILKQHGVEVAYSRTDDRFLSLSERARKANAWGADIFVSKHCNAAHMFAEGIEAFAYPGSRDGGALARSILDELKKINPVDRGVKYADFAVLRETNMVAVLVEMGFISNVGDSAYLANEQDRLAELQAIGILKYLKIKPNINRKDEIDMTREELDKILDERDRAITTKVLKEVSSILFPGEVKGEHWVNPDFEELNRYLEANGVPFIMSRAHNNVCTRAEVVRINNLTRKAVENSQKSNCSCSK</sequence>
<accession>A0A1S1V6J1</accession>
<gene>
    <name evidence="3" type="primary">cwlC_2</name>
    <name evidence="3" type="ORF">EUAN_12210</name>
</gene>
<keyword evidence="4" id="KW-1185">Reference proteome</keyword>
<evidence type="ECO:0000256" key="1">
    <source>
        <dbReference type="ARBA" id="ARBA00022801"/>
    </source>
</evidence>
<keyword evidence="1 3" id="KW-0378">Hydrolase</keyword>
<dbReference type="EC" id="3.5.1.28" evidence="3"/>
<dbReference type="GO" id="GO:0009253">
    <property type="term" value="P:peptidoglycan catabolic process"/>
    <property type="evidence" value="ECO:0007669"/>
    <property type="project" value="InterPro"/>
</dbReference>
<dbReference type="GO" id="GO:0008745">
    <property type="term" value="F:N-acetylmuramoyl-L-alanine amidase activity"/>
    <property type="evidence" value="ECO:0007669"/>
    <property type="project" value="UniProtKB-EC"/>
</dbReference>
<evidence type="ECO:0000313" key="3">
    <source>
        <dbReference type="EMBL" id="OHW62152.1"/>
    </source>
</evidence>
<protein>
    <submittedName>
        <fullName evidence="3">Sporulation-specific N-acetylmuramoyl-L-alanine amidase</fullName>
        <ecNumber evidence="3">3.5.1.28</ecNumber>
    </submittedName>
</protein>
<dbReference type="EMBL" id="MKIE01000004">
    <property type="protein sequence ID" value="OHW62152.1"/>
    <property type="molecule type" value="Genomic_DNA"/>
</dbReference>
<name>A0A1S1V6J1_9FIRM</name>
<proteinExistence type="predicted"/>
<dbReference type="OrthoDB" id="9806267at2"/>
<dbReference type="STRING" id="39480.EUAN_12210"/>
<comment type="caution">
    <text evidence="3">The sequence shown here is derived from an EMBL/GenBank/DDBJ whole genome shotgun (WGS) entry which is preliminary data.</text>
</comment>
<dbReference type="Gene3D" id="3.40.630.40">
    <property type="entry name" value="Zn-dependent exopeptidases"/>
    <property type="match status" value="1"/>
</dbReference>
<evidence type="ECO:0000259" key="2">
    <source>
        <dbReference type="SMART" id="SM00646"/>
    </source>
</evidence>
<organism evidence="3 4">
    <name type="scientific">Andreesenia angusta</name>
    <dbReference type="NCBI Taxonomy" id="39480"/>
    <lineage>
        <taxon>Bacteria</taxon>
        <taxon>Bacillati</taxon>
        <taxon>Bacillota</taxon>
        <taxon>Tissierellia</taxon>
        <taxon>Tissierellales</taxon>
        <taxon>Gottschalkiaceae</taxon>
        <taxon>Andreesenia</taxon>
    </lineage>
</organism>
<dbReference type="AlphaFoldDB" id="A0A1S1V6J1"/>
<reference evidence="3 4" key="1">
    <citation type="submission" date="2016-09" db="EMBL/GenBank/DDBJ databases">
        <title>Genome sequence of Eubacterium angustum.</title>
        <authorList>
            <person name="Poehlein A."/>
            <person name="Daniel R."/>
        </authorList>
    </citation>
    <scope>NUCLEOTIDE SEQUENCE [LARGE SCALE GENOMIC DNA]</scope>
    <source>
        <strain evidence="3 4">DSM 1989</strain>
    </source>
</reference>
<feature type="domain" description="MurNAc-LAA" evidence="2">
    <location>
        <begin position="63"/>
        <end position="169"/>
    </location>
</feature>
<dbReference type="GO" id="GO:0030288">
    <property type="term" value="C:outer membrane-bounded periplasmic space"/>
    <property type="evidence" value="ECO:0007669"/>
    <property type="project" value="TreeGrafter"/>
</dbReference>
<dbReference type="Pfam" id="PF01520">
    <property type="entry name" value="Amidase_3"/>
    <property type="match status" value="1"/>
</dbReference>
<dbReference type="Proteomes" id="UP000180254">
    <property type="component" value="Unassembled WGS sequence"/>
</dbReference>
<dbReference type="PANTHER" id="PTHR30404:SF0">
    <property type="entry name" value="N-ACETYLMURAMOYL-L-ALANINE AMIDASE AMIC"/>
    <property type="match status" value="1"/>
</dbReference>
<evidence type="ECO:0000313" key="4">
    <source>
        <dbReference type="Proteomes" id="UP000180254"/>
    </source>
</evidence>
<dbReference type="CDD" id="cd02696">
    <property type="entry name" value="MurNAc-LAA"/>
    <property type="match status" value="1"/>
</dbReference>
<dbReference type="SUPFAM" id="SSF53187">
    <property type="entry name" value="Zn-dependent exopeptidases"/>
    <property type="match status" value="1"/>
</dbReference>
<dbReference type="InterPro" id="IPR002508">
    <property type="entry name" value="MurNAc-LAA_cat"/>
</dbReference>
<dbReference type="InterPro" id="IPR050695">
    <property type="entry name" value="N-acetylmuramoyl_amidase_3"/>
</dbReference>
<dbReference type="PANTHER" id="PTHR30404">
    <property type="entry name" value="N-ACETYLMURAMOYL-L-ALANINE AMIDASE"/>
    <property type="match status" value="1"/>
</dbReference>
<dbReference type="RefSeq" id="WP_071062743.1">
    <property type="nucleotide sequence ID" value="NZ_MKIE01000004.1"/>
</dbReference>
<dbReference type="SMART" id="SM00646">
    <property type="entry name" value="Ami_3"/>
    <property type="match status" value="1"/>
</dbReference>